<dbReference type="InterPro" id="IPR012318">
    <property type="entry name" value="HTH_CRP"/>
</dbReference>
<dbReference type="InterPro" id="IPR018490">
    <property type="entry name" value="cNMP-bd_dom_sf"/>
</dbReference>
<evidence type="ECO:0000313" key="7">
    <source>
        <dbReference type="Proteomes" id="UP000014244"/>
    </source>
</evidence>
<evidence type="ECO:0000256" key="1">
    <source>
        <dbReference type="ARBA" id="ARBA00023015"/>
    </source>
</evidence>
<dbReference type="SMART" id="SM00100">
    <property type="entry name" value="cNMP"/>
    <property type="match status" value="1"/>
</dbReference>
<dbReference type="PROSITE" id="PS51063">
    <property type="entry name" value="HTH_CRP_2"/>
    <property type="match status" value="1"/>
</dbReference>
<dbReference type="GO" id="GO:0003700">
    <property type="term" value="F:DNA-binding transcription factor activity"/>
    <property type="evidence" value="ECO:0007669"/>
    <property type="project" value="InterPro"/>
</dbReference>
<dbReference type="CDD" id="cd00092">
    <property type="entry name" value="HTH_CRP"/>
    <property type="match status" value="1"/>
</dbReference>
<evidence type="ECO:0000259" key="4">
    <source>
        <dbReference type="PROSITE" id="PS50042"/>
    </source>
</evidence>
<dbReference type="PROSITE" id="PS50042">
    <property type="entry name" value="CNMP_BINDING_3"/>
    <property type="match status" value="1"/>
</dbReference>
<dbReference type="Proteomes" id="UP000014244">
    <property type="component" value="Unassembled WGS sequence"/>
</dbReference>
<dbReference type="Gene3D" id="2.60.120.10">
    <property type="entry name" value="Jelly Rolls"/>
    <property type="match status" value="1"/>
</dbReference>
<dbReference type="PANTHER" id="PTHR24567:SF74">
    <property type="entry name" value="HTH-TYPE TRANSCRIPTIONAL REGULATOR ARCR"/>
    <property type="match status" value="1"/>
</dbReference>
<comment type="caution">
    <text evidence="6">The sequence shown here is derived from an EMBL/GenBank/DDBJ whole genome shotgun (WGS) entry which is preliminary data.</text>
</comment>
<sequence>GLTEREQARLGGGNMAHSCTAVVPLFKNLNDEARAAIDALTHERQVEKGAVLISPDTAAHLLVVAHGKLKTYQLATNGKEQLLRVDGVGDYEGEAGLLNIANPNVYTETLTAATVCTISATDFQQLLLKQPQISLQLLTENARKMQALEKQAGYLGNDSINVRLTHYLLDLRTAAGQDTVTVPMAWTQLADYLGTTPETVSRTLKRLAEEKLIERSGKQVRILNAEDMEDFAW</sequence>
<dbReference type="InterPro" id="IPR014710">
    <property type="entry name" value="RmlC-like_jellyroll"/>
</dbReference>
<dbReference type="InterPro" id="IPR000595">
    <property type="entry name" value="cNMP-bd_dom"/>
</dbReference>
<dbReference type="CDD" id="cd00038">
    <property type="entry name" value="CAP_ED"/>
    <property type="match status" value="1"/>
</dbReference>
<evidence type="ECO:0000259" key="5">
    <source>
        <dbReference type="PROSITE" id="PS51063"/>
    </source>
</evidence>
<dbReference type="GO" id="GO:0005829">
    <property type="term" value="C:cytosol"/>
    <property type="evidence" value="ECO:0007669"/>
    <property type="project" value="TreeGrafter"/>
</dbReference>
<dbReference type="PROSITE" id="PS00042">
    <property type="entry name" value="HTH_CRP_1"/>
    <property type="match status" value="1"/>
</dbReference>
<name>A0A829H3K0_LACPA</name>
<organism evidence="6 7">
    <name type="scientific">Lacticaseibacillus paracasei subsp. paracasei Lpp41</name>
    <dbReference type="NCBI Taxonomy" id="1256208"/>
    <lineage>
        <taxon>Bacteria</taxon>
        <taxon>Bacillati</taxon>
        <taxon>Bacillota</taxon>
        <taxon>Bacilli</taxon>
        <taxon>Lactobacillales</taxon>
        <taxon>Lactobacillaceae</taxon>
        <taxon>Lacticaseibacillus</taxon>
    </lineage>
</organism>
<dbReference type="EMBL" id="ANKE01000724">
    <property type="protein sequence ID" value="EPC70261.1"/>
    <property type="molecule type" value="Genomic_DNA"/>
</dbReference>
<reference evidence="6 7" key="1">
    <citation type="journal article" date="2013" name="PLoS ONE">
        <title>Lactobacillus paracasei comparative genomics: towards species pan-genome definition and exploitation of diversity.</title>
        <authorList>
            <person name="Smokvina T."/>
            <person name="Wels M."/>
            <person name="Polka J."/>
            <person name="Chervaux C."/>
            <person name="Brisse S."/>
            <person name="Boekhorst J."/>
            <person name="van Hylckama Vlieg J.E."/>
            <person name="Siezen R.J."/>
        </authorList>
    </citation>
    <scope>NUCLEOTIDE SEQUENCE [LARGE SCALE GENOMIC DNA]</scope>
    <source>
        <strain evidence="6 7">Lpp41</strain>
    </source>
</reference>
<dbReference type="Pfam" id="PF13545">
    <property type="entry name" value="HTH_Crp_2"/>
    <property type="match status" value="1"/>
</dbReference>
<dbReference type="GO" id="GO:0003677">
    <property type="term" value="F:DNA binding"/>
    <property type="evidence" value="ECO:0007669"/>
    <property type="project" value="UniProtKB-KW"/>
</dbReference>
<proteinExistence type="predicted"/>
<evidence type="ECO:0000256" key="3">
    <source>
        <dbReference type="ARBA" id="ARBA00023163"/>
    </source>
</evidence>
<dbReference type="SUPFAM" id="SSF51206">
    <property type="entry name" value="cAMP-binding domain-like"/>
    <property type="match status" value="1"/>
</dbReference>
<dbReference type="Pfam" id="PF00027">
    <property type="entry name" value="cNMP_binding"/>
    <property type="match status" value="1"/>
</dbReference>
<dbReference type="SMART" id="SM00419">
    <property type="entry name" value="HTH_CRP"/>
    <property type="match status" value="1"/>
</dbReference>
<dbReference type="InterPro" id="IPR050397">
    <property type="entry name" value="Env_Response_Regulators"/>
</dbReference>
<evidence type="ECO:0000256" key="2">
    <source>
        <dbReference type="ARBA" id="ARBA00023125"/>
    </source>
</evidence>
<dbReference type="PRINTS" id="PR00034">
    <property type="entry name" value="HTHCRP"/>
</dbReference>
<feature type="domain" description="HTH crp-type" evidence="5">
    <location>
        <begin position="158"/>
        <end position="226"/>
    </location>
</feature>
<dbReference type="PANTHER" id="PTHR24567">
    <property type="entry name" value="CRP FAMILY TRANSCRIPTIONAL REGULATORY PROTEIN"/>
    <property type="match status" value="1"/>
</dbReference>
<dbReference type="InterPro" id="IPR018335">
    <property type="entry name" value="Tscrpt_reg_HTH_Crp-type_CS"/>
</dbReference>
<keyword evidence="2" id="KW-0238">DNA-binding</keyword>
<keyword evidence="3" id="KW-0804">Transcription</keyword>
<protein>
    <submittedName>
        <fullName evidence="6">Transcriptional regulator</fullName>
    </submittedName>
</protein>
<dbReference type="SUPFAM" id="SSF46785">
    <property type="entry name" value="Winged helix' DNA-binding domain"/>
    <property type="match status" value="1"/>
</dbReference>
<gene>
    <name evidence="6" type="ORF">Lpp41_15221</name>
</gene>
<dbReference type="Gene3D" id="1.10.10.10">
    <property type="entry name" value="Winged helix-like DNA-binding domain superfamily/Winged helix DNA-binding domain"/>
    <property type="match status" value="1"/>
</dbReference>
<dbReference type="InterPro" id="IPR036388">
    <property type="entry name" value="WH-like_DNA-bd_sf"/>
</dbReference>
<feature type="domain" description="Cyclic nucleotide-binding" evidence="4">
    <location>
        <begin position="25"/>
        <end position="144"/>
    </location>
</feature>
<accession>A0A829H3K0</accession>
<dbReference type="InterPro" id="IPR036390">
    <property type="entry name" value="WH_DNA-bd_sf"/>
</dbReference>
<keyword evidence="1" id="KW-0805">Transcription regulation</keyword>
<dbReference type="AlphaFoldDB" id="A0A829H3K0"/>
<evidence type="ECO:0000313" key="6">
    <source>
        <dbReference type="EMBL" id="EPC70261.1"/>
    </source>
</evidence>
<feature type="non-terminal residue" evidence="6">
    <location>
        <position position="1"/>
    </location>
</feature>